<feature type="binding site" evidence="2">
    <location>
        <position position="61"/>
    </location>
    <ligand>
        <name>CoA</name>
        <dbReference type="ChEBI" id="CHEBI:57287"/>
    </ligand>
</feature>
<dbReference type="InterPro" id="IPR025540">
    <property type="entry name" value="FlK"/>
</dbReference>
<feature type="binding site" evidence="2">
    <location>
        <position position="113"/>
    </location>
    <ligand>
        <name>substrate</name>
    </ligand>
</feature>
<dbReference type="PANTHER" id="PTHR36934">
    <property type="entry name" value="BLR0278 PROTEIN"/>
    <property type="match status" value="1"/>
</dbReference>
<dbReference type="EMBL" id="JACHMQ010000001">
    <property type="protein sequence ID" value="MBB6397983.1"/>
    <property type="molecule type" value="Genomic_DNA"/>
</dbReference>
<dbReference type="Gene3D" id="3.10.129.10">
    <property type="entry name" value="Hotdog Thioesterase"/>
    <property type="match status" value="1"/>
</dbReference>
<dbReference type="RefSeq" id="WP_185028622.1">
    <property type="nucleotide sequence ID" value="NZ_JACHMQ010000001.1"/>
</dbReference>
<feature type="domain" description="Fluoroacetyl-CoA-specific thioesterase-like" evidence="3">
    <location>
        <begin position="15"/>
        <end position="119"/>
    </location>
</feature>
<organism evidence="4 5">
    <name type="scientific">Actinomadura coerulea</name>
    <dbReference type="NCBI Taxonomy" id="46159"/>
    <lineage>
        <taxon>Bacteria</taxon>
        <taxon>Bacillati</taxon>
        <taxon>Actinomycetota</taxon>
        <taxon>Actinomycetes</taxon>
        <taxon>Streptosporangiales</taxon>
        <taxon>Thermomonosporaceae</taxon>
        <taxon>Actinomadura</taxon>
    </lineage>
</organism>
<accession>A0A7X0L0X5</accession>
<dbReference type="PIRSF" id="PIRSF014972">
    <property type="entry name" value="FlK"/>
    <property type="match status" value="1"/>
</dbReference>
<dbReference type="InterPro" id="IPR054485">
    <property type="entry name" value="FlK-like_dom"/>
</dbReference>
<feature type="active site" evidence="1">
    <location>
        <position position="42"/>
    </location>
</feature>
<evidence type="ECO:0000313" key="5">
    <source>
        <dbReference type="Proteomes" id="UP000546324"/>
    </source>
</evidence>
<dbReference type="InterPro" id="IPR029069">
    <property type="entry name" value="HotDog_dom_sf"/>
</dbReference>
<evidence type="ECO:0000259" key="3">
    <source>
        <dbReference type="Pfam" id="PF22636"/>
    </source>
</evidence>
<sequence length="127" mass="13390">MELTPGLRAEVEVVVTEADTAVRMGSGDVPVLATPRLLALAEAATVKAVGPRLGDGETSVGTRAEVRHRVATPAGGRVTVTAELREVDGRRLAFVFEAVDEQGAVVGDGRVERAVVEREGFLSRLSR</sequence>
<feature type="binding site" evidence="2">
    <location>
        <position position="61"/>
    </location>
    <ligand>
        <name>substrate</name>
    </ligand>
</feature>
<evidence type="ECO:0000256" key="1">
    <source>
        <dbReference type="PIRSR" id="PIRSR014972-1"/>
    </source>
</evidence>
<dbReference type="SUPFAM" id="SSF54637">
    <property type="entry name" value="Thioesterase/thiol ester dehydrase-isomerase"/>
    <property type="match status" value="1"/>
</dbReference>
<proteinExistence type="predicted"/>
<comment type="caution">
    <text evidence="4">The sequence shown here is derived from an EMBL/GenBank/DDBJ whole genome shotgun (WGS) entry which is preliminary data.</text>
</comment>
<dbReference type="PANTHER" id="PTHR36934:SF1">
    <property type="entry name" value="THIOESTERASE DOMAIN-CONTAINING PROTEIN"/>
    <property type="match status" value="1"/>
</dbReference>
<evidence type="ECO:0000313" key="4">
    <source>
        <dbReference type="EMBL" id="MBB6397983.1"/>
    </source>
</evidence>
<name>A0A7X0L0X5_9ACTN</name>
<evidence type="ECO:0000256" key="2">
    <source>
        <dbReference type="PIRSR" id="PIRSR014972-2"/>
    </source>
</evidence>
<gene>
    <name evidence="4" type="ORF">BKA00_004897</name>
</gene>
<reference evidence="4 5" key="1">
    <citation type="submission" date="2020-08" db="EMBL/GenBank/DDBJ databases">
        <title>Sequencing the genomes of 1000 actinobacteria strains.</title>
        <authorList>
            <person name="Klenk H.-P."/>
        </authorList>
    </citation>
    <scope>NUCLEOTIDE SEQUENCE [LARGE SCALE GENOMIC DNA]</scope>
    <source>
        <strain evidence="4 5">DSM 43675</strain>
    </source>
</reference>
<protein>
    <submittedName>
        <fullName evidence="4">Putative thioesterase</fullName>
    </submittedName>
</protein>
<dbReference type="AlphaFoldDB" id="A0A7X0L0X5"/>
<dbReference type="Proteomes" id="UP000546324">
    <property type="component" value="Unassembled WGS sequence"/>
</dbReference>
<dbReference type="Pfam" id="PF22636">
    <property type="entry name" value="FlK"/>
    <property type="match status" value="1"/>
</dbReference>
<keyword evidence="5" id="KW-1185">Reference proteome</keyword>
<feature type="active site" evidence="1">
    <location>
        <position position="68"/>
    </location>
</feature>
<feature type="active site" evidence="1">
    <location>
        <position position="34"/>
    </location>
</feature>